<dbReference type="InterPro" id="IPR001296">
    <property type="entry name" value="Glyco_trans_1"/>
</dbReference>
<sequence>MEFDFSREPGRVKLDRELIQPENPLVSIVTPYYNAGEYFIQTYNCVENQTFPWFEWVIVDDGSTVQEDIELLDKLSSADTRIKVFRQENKGVSSARNKGIRQASSEIIVPLDSDDLITPTYLELLYWALYYNVDCAWAYTDSLGFQNQEYVWEKTFSIKTLKKDNFLTLTAAIRKKDILEAGLYDESEKYAYEDWRLWLQLLALGKKPVKVCEKGFWYRRIEGGVSSIVREDAKKKKKALKKIKEIAGTVSDDIEARVFPIASPINEYVKPKVSSWKDSVFQKKDKIHIMMLLPWMVMGGADMFNLEVVKGLSKEHYELSAILTEHSPNDWRQRFEEYITDIFELPTFLEVKNYAEFVSYFIISRQIDVIFLSNSYYGYYIVPWIRKEFPDVVVVDYVHMEEWYWRNGGFARTSGNMQNIIDRTFVCNNGTQQVLERNFGRSLESVETLYIGVDKDKFDASAYSYGAVKMRHGIDKYRPLILFPCRIHPQKRPFLMFEIAQKLKKIVPDIAFLVVGDGPLLSELKAKVKQADLVHTIYFAGRQDEMQPYYRDSFATLICSIKEGLALTAYESCSMGVPVITSDVGGQAELIDKTSGIVLPLLQSEGQDYNYSVYDEKEIQQYVKAIDHLLKDKKTYEQMCINCRKRVEADFSTEVMIQKLDGRIQELIQDVVMVKERKRRAEALRKIDAIIDDYLTVYQEVANVDSMFKEGYSLGTKSELMRIANSQWGKRIIKVVLKLKLNKIFR</sequence>
<proteinExistence type="predicted"/>
<dbReference type="GO" id="GO:0016757">
    <property type="term" value="F:glycosyltransferase activity"/>
    <property type="evidence" value="ECO:0007669"/>
    <property type="project" value="InterPro"/>
</dbReference>
<dbReference type="InterPro" id="IPR029044">
    <property type="entry name" value="Nucleotide-diphossugar_trans"/>
</dbReference>
<dbReference type="RefSeq" id="WP_120194776.1">
    <property type="nucleotide sequence ID" value="NZ_MCIA01000001.1"/>
</dbReference>
<feature type="domain" description="Glycosyl transferase family 1" evidence="2">
    <location>
        <begin position="471"/>
        <end position="645"/>
    </location>
</feature>
<dbReference type="PANTHER" id="PTHR43685">
    <property type="entry name" value="GLYCOSYLTRANSFERASE"/>
    <property type="match status" value="1"/>
</dbReference>
<dbReference type="EMBL" id="MCIA01000001">
    <property type="protein sequence ID" value="RKD34844.1"/>
    <property type="molecule type" value="Genomic_DNA"/>
</dbReference>
<dbReference type="SUPFAM" id="SSF53448">
    <property type="entry name" value="Nucleotide-diphospho-sugar transferases"/>
    <property type="match status" value="1"/>
</dbReference>
<keyword evidence="4" id="KW-0808">Transferase</keyword>
<dbReference type="PANTHER" id="PTHR43685:SF2">
    <property type="entry name" value="GLYCOSYLTRANSFERASE 2-LIKE DOMAIN-CONTAINING PROTEIN"/>
    <property type="match status" value="1"/>
</dbReference>
<feature type="coiled-coil region" evidence="1">
    <location>
        <begin position="657"/>
        <end position="684"/>
    </location>
</feature>
<dbReference type="AlphaFoldDB" id="A0A419TBG6"/>
<dbReference type="CDD" id="cd03801">
    <property type="entry name" value="GT4_PimA-like"/>
    <property type="match status" value="1"/>
</dbReference>
<dbReference type="SUPFAM" id="SSF53756">
    <property type="entry name" value="UDP-Glycosyltransferase/glycogen phosphorylase"/>
    <property type="match status" value="1"/>
</dbReference>
<dbReference type="CDD" id="cd00761">
    <property type="entry name" value="Glyco_tranf_GTA_type"/>
    <property type="match status" value="1"/>
</dbReference>
<reference evidence="4 5" key="1">
    <citation type="submission" date="2016-08" db="EMBL/GenBank/DDBJ databases">
        <title>A new outlook on sporulation: Clostridium algidixylanolyticum.</title>
        <authorList>
            <person name="Poppleton D.I."/>
            <person name="Gribaldo S."/>
        </authorList>
    </citation>
    <scope>NUCLEOTIDE SEQUENCE [LARGE SCALE GENOMIC DNA]</scope>
    <source>
        <strain evidence="4 5">SPL73</strain>
    </source>
</reference>
<dbReference type="Pfam" id="PF00535">
    <property type="entry name" value="Glycos_transf_2"/>
    <property type="match status" value="1"/>
</dbReference>
<dbReference type="InterPro" id="IPR001173">
    <property type="entry name" value="Glyco_trans_2-like"/>
</dbReference>
<protein>
    <submittedName>
        <fullName evidence="4">Glycosyl transferase family 2</fullName>
    </submittedName>
</protein>
<name>A0A419TBG6_9FIRM</name>
<gene>
    <name evidence="4" type="ORF">BET01_00315</name>
</gene>
<evidence type="ECO:0000259" key="2">
    <source>
        <dbReference type="Pfam" id="PF00534"/>
    </source>
</evidence>
<accession>A0A419TBG6</accession>
<dbReference type="Pfam" id="PF00534">
    <property type="entry name" value="Glycos_transf_1"/>
    <property type="match status" value="1"/>
</dbReference>
<keyword evidence="5" id="KW-1185">Reference proteome</keyword>
<evidence type="ECO:0000313" key="4">
    <source>
        <dbReference type="EMBL" id="RKD34844.1"/>
    </source>
</evidence>
<evidence type="ECO:0000256" key="1">
    <source>
        <dbReference type="SAM" id="Coils"/>
    </source>
</evidence>
<evidence type="ECO:0000313" key="5">
    <source>
        <dbReference type="Proteomes" id="UP000284277"/>
    </source>
</evidence>
<dbReference type="InterPro" id="IPR050834">
    <property type="entry name" value="Glycosyltransf_2"/>
</dbReference>
<dbReference type="Gene3D" id="3.90.550.10">
    <property type="entry name" value="Spore Coat Polysaccharide Biosynthesis Protein SpsA, Chain A"/>
    <property type="match status" value="1"/>
</dbReference>
<dbReference type="OrthoDB" id="9815829at2"/>
<evidence type="ECO:0000259" key="3">
    <source>
        <dbReference type="Pfam" id="PF00535"/>
    </source>
</evidence>
<keyword evidence="1" id="KW-0175">Coiled coil</keyword>
<comment type="caution">
    <text evidence="4">The sequence shown here is derived from an EMBL/GenBank/DDBJ whole genome shotgun (WGS) entry which is preliminary data.</text>
</comment>
<dbReference type="Gene3D" id="3.40.50.2000">
    <property type="entry name" value="Glycogen Phosphorylase B"/>
    <property type="match status" value="2"/>
</dbReference>
<dbReference type="Proteomes" id="UP000284277">
    <property type="component" value="Unassembled WGS sequence"/>
</dbReference>
<organism evidence="4 5">
    <name type="scientific">Lacrimispora algidixylanolytica</name>
    <dbReference type="NCBI Taxonomy" id="94868"/>
    <lineage>
        <taxon>Bacteria</taxon>
        <taxon>Bacillati</taxon>
        <taxon>Bacillota</taxon>
        <taxon>Clostridia</taxon>
        <taxon>Lachnospirales</taxon>
        <taxon>Lachnospiraceae</taxon>
        <taxon>Lacrimispora</taxon>
    </lineage>
</organism>
<feature type="domain" description="Glycosyltransferase 2-like" evidence="3">
    <location>
        <begin position="27"/>
        <end position="156"/>
    </location>
</feature>